<dbReference type="SUPFAM" id="SSF52402">
    <property type="entry name" value="Adenine nucleotide alpha hydrolases-like"/>
    <property type="match status" value="2"/>
</dbReference>
<dbReference type="Gene3D" id="3.40.50.12370">
    <property type="match status" value="1"/>
</dbReference>
<dbReference type="InterPro" id="IPR006016">
    <property type="entry name" value="UspA"/>
</dbReference>
<organism evidence="3 4">
    <name type="scientific">Hymenobacter sedentarius</name>
    <dbReference type="NCBI Taxonomy" id="1411621"/>
    <lineage>
        <taxon>Bacteria</taxon>
        <taxon>Pseudomonadati</taxon>
        <taxon>Bacteroidota</taxon>
        <taxon>Cytophagia</taxon>
        <taxon>Cytophagales</taxon>
        <taxon>Hymenobacteraceae</taxon>
        <taxon>Hymenobacter</taxon>
    </lineage>
</organism>
<dbReference type="CDD" id="cd00293">
    <property type="entry name" value="USP-like"/>
    <property type="match status" value="1"/>
</dbReference>
<evidence type="ECO:0000313" key="3">
    <source>
        <dbReference type="EMBL" id="ALW86749.1"/>
    </source>
</evidence>
<accession>A0A0U4B122</accession>
<feature type="domain" description="UspA" evidence="2">
    <location>
        <begin position="147"/>
        <end position="271"/>
    </location>
</feature>
<dbReference type="PANTHER" id="PTHR46268">
    <property type="entry name" value="STRESS RESPONSE PROTEIN NHAX"/>
    <property type="match status" value="1"/>
</dbReference>
<dbReference type="KEGG" id="hyg:AUC43_17690"/>
<dbReference type="InterPro" id="IPR014729">
    <property type="entry name" value="Rossmann-like_a/b/a_fold"/>
</dbReference>
<evidence type="ECO:0000256" key="1">
    <source>
        <dbReference type="ARBA" id="ARBA00008791"/>
    </source>
</evidence>
<reference evidence="3 4" key="1">
    <citation type="submission" date="2015-12" db="EMBL/GenBank/DDBJ databases">
        <authorList>
            <person name="Shamseldin A."/>
            <person name="Moawad H."/>
            <person name="Abd El-Rahim W.M."/>
            <person name="Sadowsky M.J."/>
        </authorList>
    </citation>
    <scope>NUCLEOTIDE SEQUENCE [LARGE SCALE GENOMIC DNA]</scope>
    <source>
        <strain evidence="3 4">DG5B</strain>
    </source>
</reference>
<dbReference type="STRING" id="1411621.AUC43_17690"/>
<feature type="domain" description="UspA" evidence="2">
    <location>
        <begin position="5"/>
        <end position="137"/>
    </location>
</feature>
<keyword evidence="4" id="KW-1185">Reference proteome</keyword>
<dbReference type="Pfam" id="PF00582">
    <property type="entry name" value="Usp"/>
    <property type="match status" value="2"/>
</dbReference>
<evidence type="ECO:0000259" key="2">
    <source>
        <dbReference type="Pfam" id="PF00582"/>
    </source>
</evidence>
<comment type="similarity">
    <text evidence="1">Belongs to the universal stress protein A family.</text>
</comment>
<sequence>MEPTFVVLTDLSAAAEAASTYTARLATLMGGQVVLLHVYHDPLLEPEAAMMAVPALEANRQQAMSELVQRAQQLPVPGKAEMSEETLEVALQQVISQYHPLLLAAGREAPHTALDRLVANLALPALRQARYPLLLVPETWTGAGLPRRVVVAADEQSFWLTAPSLALAPLLQALQAKTTLVHASPGRGPAPLDAALLAVGRTGLFGGLTGSDVYEVPEEAPAPGVLRACAELGAELLVVPARPHTLLGGVFHRSVTAELLRRSPIPVLVLPTMP</sequence>
<evidence type="ECO:0000313" key="4">
    <source>
        <dbReference type="Proteomes" id="UP000059542"/>
    </source>
</evidence>
<dbReference type="Gene3D" id="3.40.50.620">
    <property type="entry name" value="HUPs"/>
    <property type="match status" value="1"/>
</dbReference>
<protein>
    <recommendedName>
        <fullName evidence="2">UspA domain-containing protein</fullName>
    </recommendedName>
</protein>
<gene>
    <name evidence="3" type="ORF">AUC43_17690</name>
</gene>
<dbReference type="RefSeq" id="WP_068196758.1">
    <property type="nucleotide sequence ID" value="NZ_CP013909.1"/>
</dbReference>
<dbReference type="AlphaFoldDB" id="A0A0U4B122"/>
<dbReference type="Proteomes" id="UP000059542">
    <property type="component" value="Chromosome"/>
</dbReference>
<dbReference type="PANTHER" id="PTHR46268:SF6">
    <property type="entry name" value="UNIVERSAL STRESS PROTEIN UP12"/>
    <property type="match status" value="1"/>
</dbReference>
<dbReference type="OrthoDB" id="871451at2"/>
<proteinExistence type="inferred from homology"/>
<dbReference type="EMBL" id="CP013909">
    <property type="protein sequence ID" value="ALW86749.1"/>
    <property type="molecule type" value="Genomic_DNA"/>
</dbReference>
<name>A0A0U4B122_9BACT</name>